<reference evidence="1 2" key="1">
    <citation type="journal article" date="2019" name="Nat. Plants">
        <title>Genome sequencing of Musa balbisiana reveals subgenome evolution and function divergence in polyploid bananas.</title>
        <authorList>
            <person name="Yao X."/>
        </authorList>
    </citation>
    <scope>NUCLEOTIDE SEQUENCE [LARGE SCALE GENOMIC DNA]</scope>
    <source>
        <strain evidence="2">cv. DH-PKW</strain>
        <tissue evidence="1">Leaves</tissue>
    </source>
</reference>
<name>A0A4S8KEI9_MUSBA</name>
<comment type="caution">
    <text evidence="1">The sequence shown here is derived from an EMBL/GenBank/DDBJ whole genome shotgun (WGS) entry which is preliminary data.</text>
</comment>
<proteinExistence type="predicted"/>
<evidence type="ECO:0000313" key="1">
    <source>
        <dbReference type="EMBL" id="THU73662.1"/>
    </source>
</evidence>
<accession>A0A4S8KEI9</accession>
<dbReference type="Proteomes" id="UP000317650">
    <property type="component" value="Chromosome 4"/>
</dbReference>
<dbReference type="EMBL" id="PYDT01000001">
    <property type="protein sequence ID" value="THU73662.1"/>
    <property type="molecule type" value="Genomic_DNA"/>
</dbReference>
<organism evidence="1 2">
    <name type="scientific">Musa balbisiana</name>
    <name type="common">Banana</name>
    <dbReference type="NCBI Taxonomy" id="52838"/>
    <lineage>
        <taxon>Eukaryota</taxon>
        <taxon>Viridiplantae</taxon>
        <taxon>Streptophyta</taxon>
        <taxon>Embryophyta</taxon>
        <taxon>Tracheophyta</taxon>
        <taxon>Spermatophyta</taxon>
        <taxon>Magnoliopsida</taxon>
        <taxon>Liliopsida</taxon>
        <taxon>Zingiberales</taxon>
        <taxon>Musaceae</taxon>
        <taxon>Musa</taxon>
    </lineage>
</organism>
<evidence type="ECO:0000313" key="2">
    <source>
        <dbReference type="Proteomes" id="UP000317650"/>
    </source>
</evidence>
<gene>
    <name evidence="1" type="ORF">C4D60_Mb04t25220</name>
</gene>
<sequence>MNCRMPNDFLESDCFAILDVHADHSQGIEIPGKEIAGSNADLVGASGGSGGGGGGSLSTLSVEMQATVCFLEQVRGCDECVSLHRL</sequence>
<keyword evidence="2" id="KW-1185">Reference proteome</keyword>
<dbReference type="AlphaFoldDB" id="A0A4S8KEI9"/>
<protein>
    <submittedName>
        <fullName evidence="1">Uncharacterized protein</fullName>
    </submittedName>
</protein>